<keyword evidence="1" id="KW-0812">Transmembrane</keyword>
<keyword evidence="1" id="KW-0472">Membrane</keyword>
<evidence type="ECO:0000259" key="2">
    <source>
        <dbReference type="Pfam" id="PF20151"/>
    </source>
</evidence>
<feature type="transmembrane region" description="Helical" evidence="1">
    <location>
        <begin position="120"/>
        <end position="143"/>
    </location>
</feature>
<dbReference type="InterPro" id="IPR045340">
    <property type="entry name" value="DUF6533"/>
</dbReference>
<dbReference type="OrthoDB" id="2756678at2759"/>
<proteinExistence type="predicted"/>
<evidence type="ECO:0000256" key="1">
    <source>
        <dbReference type="SAM" id="Phobius"/>
    </source>
</evidence>
<protein>
    <recommendedName>
        <fullName evidence="2">DUF6533 domain-containing protein</fullName>
    </recommendedName>
</protein>
<gene>
    <name evidence="3" type="ORF">BD311DRAFT_656242</name>
</gene>
<evidence type="ECO:0000313" key="3">
    <source>
        <dbReference type="EMBL" id="TBU31747.1"/>
    </source>
</evidence>
<name>A0A4Q9MWE8_9APHY</name>
<feature type="transmembrane region" description="Helical" evidence="1">
    <location>
        <begin position="21"/>
        <end position="40"/>
    </location>
</feature>
<reference evidence="3" key="1">
    <citation type="submission" date="2019-01" db="EMBL/GenBank/DDBJ databases">
        <title>Draft genome sequences of three monokaryotic isolates of the white-rot basidiomycete fungus Dichomitus squalens.</title>
        <authorList>
            <consortium name="DOE Joint Genome Institute"/>
            <person name="Lopez S.C."/>
            <person name="Andreopoulos B."/>
            <person name="Pangilinan J."/>
            <person name="Lipzen A."/>
            <person name="Riley R."/>
            <person name="Ahrendt S."/>
            <person name="Ng V."/>
            <person name="Barry K."/>
            <person name="Daum C."/>
            <person name="Grigoriev I.V."/>
            <person name="Hilden K.S."/>
            <person name="Makela M.R."/>
            <person name="de Vries R.P."/>
        </authorList>
    </citation>
    <scope>NUCLEOTIDE SEQUENCE [LARGE SCALE GENOMIC DNA]</scope>
    <source>
        <strain evidence="3">OM18370.1</strain>
    </source>
</reference>
<keyword evidence="1" id="KW-1133">Transmembrane helix</keyword>
<dbReference type="EMBL" id="ML143398">
    <property type="protein sequence ID" value="TBU31747.1"/>
    <property type="molecule type" value="Genomic_DNA"/>
</dbReference>
<sequence>VFYEFLLTLDLEIRLVWHRKLRGATLIFFLNRYITLAKYLFTMLSEHAPTQTVSISCARLWKITNFLVILAYMVWAAFSTMRVFVLSQSKIYLPVVVLTIFLFPVATETVGLSFKGLRPLPVHILTFFVVVSVVHASIATAATRAGAMHALQRIILASESDVSHRRSITDT</sequence>
<dbReference type="AlphaFoldDB" id="A0A4Q9MWE8"/>
<accession>A0A4Q9MWE8</accession>
<feature type="domain" description="DUF6533" evidence="2">
    <location>
        <begin position="1"/>
        <end position="37"/>
    </location>
</feature>
<feature type="transmembrane region" description="Helical" evidence="1">
    <location>
        <begin position="60"/>
        <end position="79"/>
    </location>
</feature>
<dbReference type="Proteomes" id="UP000292957">
    <property type="component" value="Unassembled WGS sequence"/>
</dbReference>
<dbReference type="Pfam" id="PF20151">
    <property type="entry name" value="DUF6533"/>
    <property type="match status" value="1"/>
</dbReference>
<organism evidence="3">
    <name type="scientific">Dichomitus squalens</name>
    <dbReference type="NCBI Taxonomy" id="114155"/>
    <lineage>
        <taxon>Eukaryota</taxon>
        <taxon>Fungi</taxon>
        <taxon>Dikarya</taxon>
        <taxon>Basidiomycota</taxon>
        <taxon>Agaricomycotina</taxon>
        <taxon>Agaricomycetes</taxon>
        <taxon>Polyporales</taxon>
        <taxon>Polyporaceae</taxon>
        <taxon>Dichomitus</taxon>
    </lineage>
</organism>
<feature type="non-terminal residue" evidence="3">
    <location>
        <position position="1"/>
    </location>
</feature>
<feature type="transmembrane region" description="Helical" evidence="1">
    <location>
        <begin position="91"/>
        <end position="114"/>
    </location>
</feature>